<dbReference type="OrthoDB" id="9915215at2"/>
<name>A0A2P7BBA9_9HYPH</name>
<reference evidence="3" key="1">
    <citation type="submission" date="2017-11" db="EMBL/GenBank/DDBJ databases">
        <authorList>
            <person name="Kuznetsova I."/>
            <person name="Sazanova A."/>
            <person name="Chirak E."/>
            <person name="Safronova V."/>
            <person name="Willems A."/>
        </authorList>
    </citation>
    <scope>NUCLEOTIDE SEQUENCE [LARGE SCALE GENOMIC DNA]</scope>
    <source>
        <strain evidence="3">STM 196</strain>
    </source>
</reference>
<keyword evidence="3" id="KW-1185">Reference proteome</keyword>
<evidence type="ECO:0000313" key="3">
    <source>
        <dbReference type="Proteomes" id="UP000241444"/>
    </source>
</evidence>
<proteinExistence type="predicted"/>
<organism evidence="2 3">
    <name type="scientific">Phyllobacterium brassicacearum</name>
    <dbReference type="NCBI Taxonomy" id="314235"/>
    <lineage>
        <taxon>Bacteria</taxon>
        <taxon>Pseudomonadati</taxon>
        <taxon>Pseudomonadota</taxon>
        <taxon>Alphaproteobacteria</taxon>
        <taxon>Hyphomicrobiales</taxon>
        <taxon>Phyllobacteriaceae</taxon>
        <taxon>Phyllobacterium</taxon>
    </lineage>
</organism>
<dbReference type="Proteomes" id="UP000241444">
    <property type="component" value="Unassembled WGS sequence"/>
</dbReference>
<dbReference type="RefSeq" id="WP_133624496.1">
    <property type="nucleotide sequence ID" value="NZ_PGGO01000023.1"/>
</dbReference>
<accession>A0A2P7BBA9</accession>
<gene>
    <name evidence="2" type="ORF">CU102_23140</name>
</gene>
<evidence type="ECO:0000256" key="1">
    <source>
        <dbReference type="SAM" id="MobiDB-lite"/>
    </source>
</evidence>
<dbReference type="AlphaFoldDB" id="A0A2P7BBA9"/>
<dbReference type="EMBL" id="PGGO01000023">
    <property type="protein sequence ID" value="PSH63757.1"/>
    <property type="molecule type" value="Genomic_DNA"/>
</dbReference>
<evidence type="ECO:0000313" key="2">
    <source>
        <dbReference type="EMBL" id="PSH63757.1"/>
    </source>
</evidence>
<comment type="caution">
    <text evidence="2">The sequence shown here is derived from an EMBL/GenBank/DDBJ whole genome shotgun (WGS) entry which is preliminary data.</text>
</comment>
<protein>
    <submittedName>
        <fullName evidence="2">Uncharacterized protein</fullName>
    </submittedName>
</protein>
<sequence>MSGVDSNKLRKRIAGSTTHAHLKENAWIGFGAAVDWIALRGQSVAEGEYGDRLDDAVAVLITEIQNLDPASCEVVVEGVELLDVKGPHVSVLHGCWSGVRFREADFELGAFNLVLVDDDDEWGGSLDGRSDGYTKLRIRTHFILDRWQLGTLEVDPDKQFAAKKLQRVSKGARYSELGFTQALNKLISLAPADILPLTVRELDFITKAKFPTVPRDVSRRIYKKIAGQQRPGPRGSRDSDLGRKKRIQELCEKILAAQLHD</sequence>
<feature type="region of interest" description="Disordered" evidence="1">
    <location>
        <begin position="221"/>
        <end position="242"/>
    </location>
</feature>